<comment type="caution">
    <text evidence="1">The sequence shown here is derived from an EMBL/GenBank/DDBJ whole genome shotgun (WGS) entry which is preliminary data.</text>
</comment>
<keyword evidence="4" id="KW-1185">Reference proteome</keyword>
<organism evidence="1 3">
    <name type="scientific">Punica granatum</name>
    <name type="common">Pomegranate</name>
    <dbReference type="NCBI Taxonomy" id="22663"/>
    <lineage>
        <taxon>Eukaryota</taxon>
        <taxon>Viridiplantae</taxon>
        <taxon>Streptophyta</taxon>
        <taxon>Embryophyta</taxon>
        <taxon>Tracheophyta</taxon>
        <taxon>Spermatophyta</taxon>
        <taxon>Magnoliopsida</taxon>
        <taxon>eudicotyledons</taxon>
        <taxon>Gunneridae</taxon>
        <taxon>Pentapetalae</taxon>
        <taxon>rosids</taxon>
        <taxon>malvids</taxon>
        <taxon>Myrtales</taxon>
        <taxon>Lythraceae</taxon>
        <taxon>Punica</taxon>
    </lineage>
</organism>
<dbReference type="AlphaFoldDB" id="A0A218VS84"/>
<protein>
    <submittedName>
        <fullName evidence="1">Uncharacterized protein</fullName>
    </submittedName>
</protein>
<reference evidence="2 4" key="3">
    <citation type="submission" date="2017-11" db="EMBL/GenBank/DDBJ databases">
        <title>De-novo sequencing of pomegranate (Punica granatum L.) genome.</title>
        <authorList>
            <person name="Akparov Z."/>
            <person name="Amiraslanov A."/>
            <person name="Hajiyeva S."/>
            <person name="Abbasov M."/>
            <person name="Kaur K."/>
            <person name="Hamwieh A."/>
            <person name="Solovyev V."/>
            <person name="Salamov A."/>
            <person name="Braich B."/>
            <person name="Kosarev P."/>
            <person name="Mahmoud A."/>
            <person name="Hajiyev E."/>
            <person name="Babayeva S."/>
            <person name="Izzatullayeva V."/>
            <person name="Mammadov A."/>
            <person name="Mammadov A."/>
            <person name="Sharifova S."/>
            <person name="Ojaghi J."/>
            <person name="Eynullazada K."/>
            <person name="Bayramov B."/>
            <person name="Abdulazimova A."/>
            <person name="Shahmuradov I."/>
        </authorList>
    </citation>
    <scope>NUCLEOTIDE SEQUENCE [LARGE SCALE GENOMIC DNA]</scope>
    <source>
        <strain evidence="2">AG2017</strain>
        <strain evidence="4">cv. AG2017</strain>
        <tissue evidence="2">Leaf</tissue>
    </source>
</reference>
<evidence type="ECO:0000313" key="3">
    <source>
        <dbReference type="Proteomes" id="UP000197138"/>
    </source>
</evidence>
<reference evidence="3" key="1">
    <citation type="journal article" date="2017" name="Plant J.">
        <title>The pomegranate (Punica granatum L.) genome and the genomics of punicalagin biosynthesis.</title>
        <authorList>
            <person name="Qin G."/>
            <person name="Xu C."/>
            <person name="Ming R."/>
            <person name="Tang H."/>
            <person name="Guyot R."/>
            <person name="Kramer E.M."/>
            <person name="Hu Y."/>
            <person name="Yi X."/>
            <person name="Qi Y."/>
            <person name="Xu X."/>
            <person name="Gao Z."/>
            <person name="Pan H."/>
            <person name="Jian J."/>
            <person name="Tian Y."/>
            <person name="Yue Z."/>
            <person name="Xu Y."/>
        </authorList>
    </citation>
    <scope>NUCLEOTIDE SEQUENCE [LARGE SCALE GENOMIC DNA]</scope>
    <source>
        <strain evidence="3">cv. Dabenzi</strain>
    </source>
</reference>
<gene>
    <name evidence="1" type="ORF">CDL15_Pgr010616</name>
    <name evidence="2" type="ORF">CRG98_045777</name>
</gene>
<evidence type="ECO:0000313" key="4">
    <source>
        <dbReference type="Proteomes" id="UP000233551"/>
    </source>
</evidence>
<dbReference type="EMBL" id="MTKT01006106">
    <property type="protein sequence ID" value="OWM63216.1"/>
    <property type="molecule type" value="Genomic_DNA"/>
</dbReference>
<dbReference type="Proteomes" id="UP000197138">
    <property type="component" value="Unassembled WGS sequence"/>
</dbReference>
<evidence type="ECO:0000313" key="1">
    <source>
        <dbReference type="EMBL" id="OWM63216.1"/>
    </source>
</evidence>
<accession>A0A218VS84</accession>
<dbReference type="EMBL" id="PGOL01006289">
    <property type="protein sequence ID" value="PKI33832.1"/>
    <property type="molecule type" value="Genomic_DNA"/>
</dbReference>
<proteinExistence type="predicted"/>
<sequence>MERIRPRIVIVRAITVAASKIDNFSPLGMRIVLGSTSPFKSLLTSRIFAKVPLAYFIASSSPWRNFNTLVNFRTSLGRMPDTKGRGNRDVATPMALNILRNEERLIGPSKVLPGSIHLLGI</sequence>
<evidence type="ECO:0000313" key="2">
    <source>
        <dbReference type="EMBL" id="PKI33832.1"/>
    </source>
</evidence>
<dbReference type="Proteomes" id="UP000233551">
    <property type="component" value="Unassembled WGS sequence"/>
</dbReference>
<name>A0A218VS84_PUNGR</name>
<reference evidence="1" key="2">
    <citation type="submission" date="2017-06" db="EMBL/GenBank/DDBJ databases">
        <title>The pomegranate genome and the genomics of punicalagin biosynthesis.</title>
        <authorList>
            <person name="Xu C."/>
        </authorList>
    </citation>
    <scope>NUCLEOTIDE SEQUENCE [LARGE SCALE GENOMIC DNA]</scope>
    <source>
        <tissue evidence="1">Fresh leaf</tissue>
    </source>
</reference>